<dbReference type="EC" id="1.4.1.13" evidence="2"/>
<dbReference type="NCBIfam" id="TIGR01316">
    <property type="entry name" value="gltA"/>
    <property type="match status" value="1"/>
</dbReference>
<gene>
    <name evidence="2" type="primary">gltA</name>
    <name evidence="2" type="ORF">HF295_04310</name>
</gene>
<dbReference type="Pfam" id="PF07992">
    <property type="entry name" value="Pyr_redox_2"/>
    <property type="match status" value="1"/>
</dbReference>
<protein>
    <submittedName>
        <fullName evidence="2">NADPH-dependent glutamate synthase</fullName>
        <ecNumber evidence="2">1.4.1.13</ecNumber>
    </submittedName>
</protein>
<dbReference type="InterPro" id="IPR023753">
    <property type="entry name" value="FAD/NAD-binding_dom"/>
</dbReference>
<proteinExistence type="predicted"/>
<reference evidence="2 3" key="1">
    <citation type="submission" date="2020-04" db="EMBL/GenBank/DDBJ databases">
        <authorList>
            <person name="Zheng R.K."/>
            <person name="Sun C.M."/>
        </authorList>
    </citation>
    <scope>NUCLEOTIDE SEQUENCE [LARGE SCALE GENOMIC DNA]</scope>
    <source>
        <strain evidence="3">zrk29</strain>
    </source>
</reference>
<dbReference type="InterPro" id="IPR017896">
    <property type="entry name" value="4Fe4S_Fe-S-bd"/>
</dbReference>
<dbReference type="InterPro" id="IPR009051">
    <property type="entry name" value="Helical_ferredxn"/>
</dbReference>
<accession>A0A7L6N4D3</accession>
<dbReference type="KEGG" id="tbk:HF295_04310"/>
<dbReference type="InterPro" id="IPR006004">
    <property type="entry name" value="SudA-like"/>
</dbReference>
<dbReference type="GO" id="GO:0051536">
    <property type="term" value="F:iron-sulfur cluster binding"/>
    <property type="evidence" value="ECO:0007669"/>
    <property type="project" value="InterPro"/>
</dbReference>
<dbReference type="PRINTS" id="PR00411">
    <property type="entry name" value="PNDRDTASEI"/>
</dbReference>
<evidence type="ECO:0000259" key="1">
    <source>
        <dbReference type="PROSITE" id="PS51379"/>
    </source>
</evidence>
<dbReference type="PANTHER" id="PTHR42783:SF3">
    <property type="entry name" value="GLUTAMATE SYNTHASE [NADPH] SMALL CHAIN-RELATED"/>
    <property type="match status" value="1"/>
</dbReference>
<dbReference type="GO" id="GO:0004355">
    <property type="term" value="F:glutamate synthase (NADPH) activity"/>
    <property type="evidence" value="ECO:0007669"/>
    <property type="project" value="UniProtKB-EC"/>
</dbReference>
<dbReference type="Gene3D" id="3.50.50.60">
    <property type="entry name" value="FAD/NAD(P)-binding domain"/>
    <property type="match status" value="2"/>
</dbReference>
<evidence type="ECO:0000313" key="2">
    <source>
        <dbReference type="EMBL" id="QLY40127.1"/>
    </source>
</evidence>
<keyword evidence="2" id="KW-0560">Oxidoreductase</keyword>
<dbReference type="Gene3D" id="1.10.1060.10">
    <property type="entry name" value="Alpha-helical ferredoxin"/>
    <property type="match status" value="1"/>
</dbReference>
<dbReference type="SUPFAM" id="SSF51971">
    <property type="entry name" value="Nucleotide-binding domain"/>
    <property type="match status" value="2"/>
</dbReference>
<organism evidence="2 3">
    <name type="scientific">Hujiaoplasma nucleasis</name>
    <dbReference type="NCBI Taxonomy" id="2725268"/>
    <lineage>
        <taxon>Bacteria</taxon>
        <taxon>Bacillati</taxon>
        <taxon>Mycoplasmatota</taxon>
        <taxon>Mollicutes</taxon>
        <taxon>Candidatus Izemoplasmatales</taxon>
        <taxon>Hujiaoplasmataceae</taxon>
        <taxon>Hujiaoplasma</taxon>
    </lineage>
</organism>
<dbReference type="InterPro" id="IPR028261">
    <property type="entry name" value="DPD_II"/>
</dbReference>
<name>A0A7L6N4D3_9MOLU</name>
<evidence type="ECO:0000313" key="3">
    <source>
        <dbReference type="Proteomes" id="UP000512167"/>
    </source>
</evidence>
<dbReference type="PROSITE" id="PS51379">
    <property type="entry name" value="4FE4S_FER_2"/>
    <property type="match status" value="1"/>
</dbReference>
<dbReference type="PANTHER" id="PTHR42783">
    <property type="entry name" value="GLUTAMATE SYNTHASE [NADPH] SMALL CHAIN"/>
    <property type="match status" value="1"/>
</dbReference>
<dbReference type="AlphaFoldDB" id="A0A7L6N4D3"/>
<sequence length="458" mass="50908">MNNRQIMSLLDKDTRNKNFEEVALGFNLSQVHIEASRCLDCKDPRCVKACPVNINIPKFIKEILDKDYEKAYQTIYEDNILPSVCGRVCPQENQCEGSCILGIKYQPVAIGALERFLGDYSLKNDCCIDEHIVDNHDKVCVVGSGPAGLSFAASIRRLGYTTHVYEALHDFGGVLRYGIPEFRLPKSVVDKEIHRLESLNIEFFKNVIVGKTLTIKQLQEEYKYKAIFIASGAGLPNSLNIKGENLNGVYYANEFLTRVNLMKAYDFPNHPTPVKVGDNVCVVGGGNVAMDAARVAKRLGSKNVFILYRRNMDALPARKEEIHHAIEEGIEFKLLLNPVEIYGENYQVNSIKAQVMRLGEKDQSGRQKPMPTDDFITIDIDSCIIAIGQSPNPIIKNHTENLITDQKGRITVKDCETSIPGVFAGGDIVTGAATVIEAMGAGKCAAQQVDDYIKNTFH</sequence>
<dbReference type="Pfam" id="PF14691">
    <property type="entry name" value="Fer4_20"/>
    <property type="match status" value="1"/>
</dbReference>
<dbReference type="InterPro" id="IPR036188">
    <property type="entry name" value="FAD/NAD-bd_sf"/>
</dbReference>
<dbReference type="Proteomes" id="UP000512167">
    <property type="component" value="Chromosome"/>
</dbReference>
<dbReference type="SUPFAM" id="SSF46548">
    <property type="entry name" value="alpha-helical ferredoxin"/>
    <property type="match status" value="1"/>
</dbReference>
<dbReference type="EMBL" id="CP051151">
    <property type="protein sequence ID" value="QLY40127.1"/>
    <property type="molecule type" value="Genomic_DNA"/>
</dbReference>
<dbReference type="PRINTS" id="PR00368">
    <property type="entry name" value="FADPNR"/>
</dbReference>
<feature type="domain" description="4Fe-4S ferredoxin-type" evidence="1">
    <location>
        <begin position="29"/>
        <end position="62"/>
    </location>
</feature>
<keyword evidence="3" id="KW-1185">Reference proteome</keyword>